<keyword evidence="3" id="KW-1185">Reference proteome</keyword>
<sequence length="82" mass="8122">MTSSVTVTKVGGDQGPVGHSTSSIANISHDLAVVSQLSVTAAVDTVLQNSAQVFLQGLYPPAGSAATETLANGTVTNRPLGG</sequence>
<accession>A0AAN6PEX1</accession>
<evidence type="ECO:0000313" key="3">
    <source>
        <dbReference type="Proteomes" id="UP001303115"/>
    </source>
</evidence>
<evidence type="ECO:0000256" key="1">
    <source>
        <dbReference type="SAM" id="MobiDB-lite"/>
    </source>
</evidence>
<reference evidence="3" key="1">
    <citation type="journal article" date="2023" name="Mol. Phylogenet. Evol.">
        <title>Genome-scale phylogeny and comparative genomics of the fungal order Sordariales.</title>
        <authorList>
            <person name="Hensen N."/>
            <person name="Bonometti L."/>
            <person name="Westerberg I."/>
            <person name="Brannstrom I.O."/>
            <person name="Guillou S."/>
            <person name="Cros-Aarteil S."/>
            <person name="Calhoun S."/>
            <person name="Haridas S."/>
            <person name="Kuo A."/>
            <person name="Mondo S."/>
            <person name="Pangilinan J."/>
            <person name="Riley R."/>
            <person name="LaButti K."/>
            <person name="Andreopoulos B."/>
            <person name="Lipzen A."/>
            <person name="Chen C."/>
            <person name="Yan M."/>
            <person name="Daum C."/>
            <person name="Ng V."/>
            <person name="Clum A."/>
            <person name="Steindorff A."/>
            <person name="Ohm R.A."/>
            <person name="Martin F."/>
            <person name="Silar P."/>
            <person name="Natvig D.O."/>
            <person name="Lalanne C."/>
            <person name="Gautier V."/>
            <person name="Ament-Velasquez S.L."/>
            <person name="Kruys A."/>
            <person name="Hutchinson M.I."/>
            <person name="Powell A.J."/>
            <person name="Barry K."/>
            <person name="Miller A.N."/>
            <person name="Grigoriev I.V."/>
            <person name="Debuchy R."/>
            <person name="Gladieux P."/>
            <person name="Hiltunen Thoren M."/>
            <person name="Johannesson H."/>
        </authorList>
    </citation>
    <scope>NUCLEOTIDE SEQUENCE [LARGE SCALE GENOMIC DNA]</scope>
    <source>
        <strain evidence="3">CBS 284.82</strain>
    </source>
</reference>
<protein>
    <submittedName>
        <fullName evidence="2">Uncharacterized protein</fullName>
    </submittedName>
</protein>
<dbReference type="Proteomes" id="UP001303115">
    <property type="component" value="Unassembled WGS sequence"/>
</dbReference>
<feature type="region of interest" description="Disordered" evidence="1">
    <location>
        <begin position="1"/>
        <end position="21"/>
    </location>
</feature>
<organism evidence="2 3">
    <name type="scientific">Parachaetomium inaequale</name>
    <dbReference type="NCBI Taxonomy" id="2588326"/>
    <lineage>
        <taxon>Eukaryota</taxon>
        <taxon>Fungi</taxon>
        <taxon>Dikarya</taxon>
        <taxon>Ascomycota</taxon>
        <taxon>Pezizomycotina</taxon>
        <taxon>Sordariomycetes</taxon>
        <taxon>Sordariomycetidae</taxon>
        <taxon>Sordariales</taxon>
        <taxon>Chaetomiaceae</taxon>
        <taxon>Parachaetomium</taxon>
    </lineage>
</organism>
<evidence type="ECO:0000313" key="2">
    <source>
        <dbReference type="EMBL" id="KAK4035453.1"/>
    </source>
</evidence>
<proteinExistence type="predicted"/>
<dbReference type="EMBL" id="MU854443">
    <property type="protein sequence ID" value="KAK4035453.1"/>
    <property type="molecule type" value="Genomic_DNA"/>
</dbReference>
<name>A0AAN6PEX1_9PEZI</name>
<comment type="caution">
    <text evidence="2">The sequence shown here is derived from an EMBL/GenBank/DDBJ whole genome shotgun (WGS) entry which is preliminary data.</text>
</comment>
<gene>
    <name evidence="2" type="ORF">C8A01DRAFT_38081</name>
</gene>
<dbReference type="AlphaFoldDB" id="A0AAN6PEX1"/>